<comment type="function">
    <text evidence="9">Catalyzes an amino-pyrimidine hydrolysis reaction at the C5' of the pyrimidine moiety of thiamine compounds, a reaction that is part of a thiamine salvage pathway.</text>
</comment>
<comment type="catalytic activity">
    <reaction evidence="8 9">
        <text>thiamine + H2O = 5-(2-hydroxyethyl)-4-methylthiazole + 4-amino-5-hydroxymethyl-2-methylpyrimidine + H(+)</text>
        <dbReference type="Rhea" id="RHEA:17509"/>
        <dbReference type="ChEBI" id="CHEBI:15377"/>
        <dbReference type="ChEBI" id="CHEBI:15378"/>
        <dbReference type="ChEBI" id="CHEBI:16892"/>
        <dbReference type="ChEBI" id="CHEBI:17957"/>
        <dbReference type="ChEBI" id="CHEBI:18385"/>
        <dbReference type="EC" id="3.5.99.2"/>
    </reaction>
</comment>
<dbReference type="Gene3D" id="1.20.910.10">
    <property type="entry name" value="Heme oxygenase-like"/>
    <property type="match status" value="1"/>
</dbReference>
<keyword evidence="12" id="KW-1185">Reference proteome</keyword>
<dbReference type="PANTHER" id="PTHR43198:SF2">
    <property type="entry name" value="SI:CH1073-67J19.1-RELATED"/>
    <property type="match status" value="1"/>
</dbReference>
<comment type="caution">
    <text evidence="11">The sequence shown here is derived from an EMBL/GenBank/DDBJ whole genome shotgun (WGS) entry which is preliminary data.</text>
</comment>
<accession>A0A0R1RPP6</accession>
<name>A0A0R1RPP6_9LACO</name>
<dbReference type="PATRIC" id="fig|1114972.6.peg.2025"/>
<keyword evidence="7 9" id="KW-0784">Thiamine biosynthesis</keyword>
<comment type="subunit">
    <text evidence="4">Homotetramer.</text>
</comment>
<evidence type="ECO:0000256" key="1">
    <source>
        <dbReference type="ARBA" id="ARBA00001881"/>
    </source>
</evidence>
<gene>
    <name evidence="11" type="ORF">FD35_GL001982</name>
</gene>
<comment type="catalytic activity">
    <reaction evidence="1 9">
        <text>4-amino-5-aminomethyl-2-methylpyrimidine + H2O = 4-amino-5-hydroxymethyl-2-methylpyrimidine + NH4(+)</text>
        <dbReference type="Rhea" id="RHEA:31799"/>
        <dbReference type="ChEBI" id="CHEBI:15377"/>
        <dbReference type="ChEBI" id="CHEBI:16892"/>
        <dbReference type="ChEBI" id="CHEBI:28938"/>
        <dbReference type="ChEBI" id="CHEBI:63416"/>
        <dbReference type="EC" id="3.5.99.2"/>
    </reaction>
</comment>
<evidence type="ECO:0000313" key="12">
    <source>
        <dbReference type="Proteomes" id="UP000051999"/>
    </source>
</evidence>
<evidence type="ECO:0000313" key="11">
    <source>
        <dbReference type="EMBL" id="KRL56346.1"/>
    </source>
</evidence>
<proteinExistence type="inferred from homology"/>
<dbReference type="NCBIfam" id="TIGR04306">
    <property type="entry name" value="salvage_TenA"/>
    <property type="match status" value="1"/>
</dbReference>
<dbReference type="GO" id="GO:0009229">
    <property type="term" value="P:thiamine diphosphate biosynthetic process"/>
    <property type="evidence" value="ECO:0007669"/>
    <property type="project" value="UniProtKB-UniPathway"/>
</dbReference>
<comment type="similarity">
    <text evidence="3 9">Belongs to the TenA family.</text>
</comment>
<reference evidence="11 12" key="1">
    <citation type="journal article" date="2015" name="Genome Announc.">
        <title>Expanding the biotechnology potential of lactobacilli through comparative genomics of 213 strains and associated genera.</title>
        <authorList>
            <person name="Sun Z."/>
            <person name="Harris H.M."/>
            <person name="McCann A."/>
            <person name="Guo C."/>
            <person name="Argimon S."/>
            <person name="Zhang W."/>
            <person name="Yang X."/>
            <person name="Jeffery I.B."/>
            <person name="Cooney J.C."/>
            <person name="Kagawa T.F."/>
            <person name="Liu W."/>
            <person name="Song Y."/>
            <person name="Salvetti E."/>
            <person name="Wrobel A."/>
            <person name="Rasinkangas P."/>
            <person name="Parkhill J."/>
            <person name="Rea M.C."/>
            <person name="O'Sullivan O."/>
            <person name="Ritari J."/>
            <person name="Douillard F.P."/>
            <person name="Paul Ross R."/>
            <person name="Yang R."/>
            <person name="Briner A.E."/>
            <person name="Felis G.E."/>
            <person name="de Vos W.M."/>
            <person name="Barrangou R."/>
            <person name="Klaenhammer T.R."/>
            <person name="Caufield P.W."/>
            <person name="Cui Y."/>
            <person name="Zhang H."/>
            <person name="O'Toole P.W."/>
        </authorList>
    </citation>
    <scope>NUCLEOTIDE SEQUENCE [LARGE SCALE GENOMIC DNA]</scope>
    <source>
        <strain evidence="11 12">DSM 15814</strain>
    </source>
</reference>
<evidence type="ECO:0000259" key="10">
    <source>
        <dbReference type="Pfam" id="PF03070"/>
    </source>
</evidence>
<sequence length="220" mass="25117">MMDFSQQVYQQNQTVWQESIHHPFIKQLSDGSMTLPTFRYYLIQDHYYLRDFARIHELAADASQDQAVKTLLQELANSLHDGEIATRKTFFKELGISQQDVVNTPIAPTTYAYTSHMYRTLTQAGAPAAIAGLLPCAWLYADVGASLQGVTSPVPIFQAWIDSYQSDDYTGPVAKQIKLTDQVARQTDAADRDAMAKAFERSTYYERDFWQMALDHQDWQ</sequence>
<dbReference type="EMBL" id="AZFF01000004">
    <property type="protein sequence ID" value="KRL56346.1"/>
    <property type="molecule type" value="Genomic_DNA"/>
</dbReference>
<evidence type="ECO:0000256" key="2">
    <source>
        <dbReference type="ARBA" id="ARBA00004948"/>
    </source>
</evidence>
<dbReference type="STRING" id="1114972.FD35_GL001982"/>
<dbReference type="RefSeq" id="WP_035144078.1">
    <property type="nucleotide sequence ID" value="NZ_AZFF01000004.1"/>
</dbReference>
<dbReference type="PANTHER" id="PTHR43198">
    <property type="entry name" value="BIFUNCTIONAL TH2 PROTEIN"/>
    <property type="match status" value="1"/>
</dbReference>
<dbReference type="InterPro" id="IPR050967">
    <property type="entry name" value="Thiamine_Salvage_TenA"/>
</dbReference>
<evidence type="ECO:0000256" key="5">
    <source>
        <dbReference type="ARBA" id="ARBA00012684"/>
    </source>
</evidence>
<dbReference type="GO" id="GO:0009228">
    <property type="term" value="P:thiamine biosynthetic process"/>
    <property type="evidence" value="ECO:0007669"/>
    <property type="project" value="UniProtKB-KW"/>
</dbReference>
<evidence type="ECO:0000256" key="7">
    <source>
        <dbReference type="ARBA" id="ARBA00022977"/>
    </source>
</evidence>
<evidence type="ECO:0000256" key="6">
    <source>
        <dbReference type="ARBA" id="ARBA00013647"/>
    </source>
</evidence>
<dbReference type="eggNOG" id="COG0819">
    <property type="taxonomic scope" value="Bacteria"/>
</dbReference>
<protein>
    <recommendedName>
        <fullName evidence="6 9">Aminopyrimidine aminohydrolase</fullName>
        <ecNumber evidence="5 9">3.5.99.2</ecNumber>
    </recommendedName>
</protein>
<organism evidence="11 12">
    <name type="scientific">Furfurilactobacillus rossiae DSM 15814</name>
    <dbReference type="NCBI Taxonomy" id="1114972"/>
    <lineage>
        <taxon>Bacteria</taxon>
        <taxon>Bacillati</taxon>
        <taxon>Bacillota</taxon>
        <taxon>Bacilli</taxon>
        <taxon>Lactobacillales</taxon>
        <taxon>Lactobacillaceae</taxon>
        <taxon>Furfurilactobacillus</taxon>
    </lineage>
</organism>
<dbReference type="CDD" id="cd19364">
    <property type="entry name" value="TenA_C_BsTenA-like"/>
    <property type="match status" value="1"/>
</dbReference>
<dbReference type="SUPFAM" id="SSF48613">
    <property type="entry name" value="Heme oxygenase-like"/>
    <property type="match status" value="1"/>
</dbReference>
<evidence type="ECO:0000256" key="3">
    <source>
        <dbReference type="ARBA" id="ARBA00010264"/>
    </source>
</evidence>
<dbReference type="InterPro" id="IPR016084">
    <property type="entry name" value="Haem_Oase-like_multi-hlx"/>
</dbReference>
<dbReference type="GO" id="GO:0050334">
    <property type="term" value="F:thiaminase activity"/>
    <property type="evidence" value="ECO:0007669"/>
    <property type="project" value="UniProtKB-EC"/>
</dbReference>
<dbReference type="EC" id="3.5.99.2" evidence="5 9"/>
<feature type="domain" description="Thiaminase-2/PQQC" evidence="10">
    <location>
        <begin position="10"/>
        <end position="215"/>
    </location>
</feature>
<evidence type="ECO:0000256" key="4">
    <source>
        <dbReference type="ARBA" id="ARBA00011881"/>
    </source>
</evidence>
<dbReference type="Pfam" id="PF03070">
    <property type="entry name" value="TENA_THI-4"/>
    <property type="match status" value="1"/>
</dbReference>
<keyword evidence="9" id="KW-0378">Hydrolase</keyword>
<evidence type="ECO:0000256" key="8">
    <source>
        <dbReference type="ARBA" id="ARBA00048337"/>
    </source>
</evidence>
<dbReference type="Proteomes" id="UP000051999">
    <property type="component" value="Unassembled WGS sequence"/>
</dbReference>
<dbReference type="InterPro" id="IPR027574">
    <property type="entry name" value="Thiaminase_II"/>
</dbReference>
<dbReference type="UniPathway" id="UPA00060"/>
<comment type="pathway">
    <text evidence="2 9">Cofactor biosynthesis; thiamine diphosphate biosynthesis.</text>
</comment>
<dbReference type="GO" id="GO:0005829">
    <property type="term" value="C:cytosol"/>
    <property type="evidence" value="ECO:0007669"/>
    <property type="project" value="TreeGrafter"/>
</dbReference>
<dbReference type="InterPro" id="IPR004305">
    <property type="entry name" value="Thiaminase-2/PQQC"/>
</dbReference>
<evidence type="ECO:0000256" key="9">
    <source>
        <dbReference type="RuleBase" id="RU363093"/>
    </source>
</evidence>
<dbReference type="AlphaFoldDB" id="A0A0R1RPP6"/>